<dbReference type="NCBIfam" id="NF041644">
    <property type="entry name" value="CBO0543_fam"/>
    <property type="match status" value="1"/>
</dbReference>
<evidence type="ECO:0000256" key="1">
    <source>
        <dbReference type="SAM" id="Phobius"/>
    </source>
</evidence>
<feature type="transmembrane region" description="Helical" evidence="1">
    <location>
        <begin position="95"/>
        <end position="113"/>
    </location>
</feature>
<dbReference type="OrthoDB" id="2622010at2"/>
<keyword evidence="1" id="KW-0472">Membrane</keyword>
<dbReference type="InterPro" id="IPR048147">
    <property type="entry name" value="CBO0543-like"/>
</dbReference>
<feature type="transmembrane region" description="Helical" evidence="1">
    <location>
        <begin position="6"/>
        <end position="23"/>
    </location>
</feature>
<dbReference type="AlphaFoldDB" id="A0A1I2EW54"/>
<feature type="transmembrane region" description="Helical" evidence="1">
    <location>
        <begin position="69"/>
        <end position="88"/>
    </location>
</feature>
<organism evidence="2 3">
    <name type="scientific">Alteribacillus iranensis</name>
    <dbReference type="NCBI Taxonomy" id="930128"/>
    <lineage>
        <taxon>Bacteria</taxon>
        <taxon>Bacillati</taxon>
        <taxon>Bacillota</taxon>
        <taxon>Bacilli</taxon>
        <taxon>Bacillales</taxon>
        <taxon>Bacillaceae</taxon>
        <taxon>Alteribacillus</taxon>
    </lineage>
</organism>
<reference evidence="2 3" key="1">
    <citation type="submission" date="2016-10" db="EMBL/GenBank/DDBJ databases">
        <authorList>
            <person name="de Groot N.N."/>
        </authorList>
    </citation>
    <scope>NUCLEOTIDE SEQUENCE [LARGE SCALE GENOMIC DNA]</scope>
    <source>
        <strain evidence="2 3">DSM 23995</strain>
    </source>
</reference>
<evidence type="ECO:0000313" key="2">
    <source>
        <dbReference type="EMBL" id="SFE96706.1"/>
    </source>
</evidence>
<keyword evidence="1" id="KW-1133">Transmembrane helix</keyword>
<gene>
    <name evidence="2" type="ORF">SAMN05192532_10717</name>
</gene>
<keyword evidence="1" id="KW-0812">Transmembrane</keyword>
<accession>A0A1I2EW54</accession>
<evidence type="ECO:0000313" key="3">
    <source>
        <dbReference type="Proteomes" id="UP000199516"/>
    </source>
</evidence>
<dbReference type="RefSeq" id="WP_091663146.1">
    <property type="nucleotide sequence ID" value="NZ_FONT01000007.1"/>
</dbReference>
<dbReference type="EMBL" id="FONT01000007">
    <property type="protein sequence ID" value="SFE96706.1"/>
    <property type="molecule type" value="Genomic_DNA"/>
</dbReference>
<dbReference type="Proteomes" id="UP000199516">
    <property type="component" value="Unassembled WGS sequence"/>
</dbReference>
<name>A0A1I2EW54_9BACI</name>
<keyword evidence="3" id="KW-1185">Reference proteome</keyword>
<proteinExistence type="predicted"/>
<protein>
    <submittedName>
        <fullName evidence="2">Uncharacterized protein</fullName>
    </submittedName>
</protein>
<feature type="transmembrane region" description="Helical" evidence="1">
    <location>
        <begin position="133"/>
        <end position="152"/>
    </location>
</feature>
<dbReference type="STRING" id="930128.SAMN05192532_10717"/>
<sequence length="158" mass="18696">MNDRSILRFITVISLSGLALLFKKGSVKDWFLVFLFKSLLSTFLDIPVTEKRLVKYPVRYFPKYFKTNIVFDYILFPLTCVIYSQITYKWKPIQAILGVFLLSVPMTVAEEILNKKTNLIQYGKKWNWTNSFSYLTATFLASRFFITGIRFISERRER</sequence>